<dbReference type="AlphaFoldDB" id="A0A9X3HN35"/>
<gene>
    <name evidence="1" type="ORF">OIU80_16620</name>
</gene>
<sequence length="79" mass="8496">MLKTILNLNGVELLSKNQQKNIIGKGYNGPISVPRCEKNDWAPSGPGVNPADYPNYPCIGPQERPCLPTLLEDGSVTGC</sequence>
<organism evidence="1 2">
    <name type="scientific">Flavobacterium frigoritolerans</name>
    <dbReference type="NCBI Taxonomy" id="2987686"/>
    <lineage>
        <taxon>Bacteria</taxon>
        <taxon>Pseudomonadati</taxon>
        <taxon>Bacteroidota</taxon>
        <taxon>Flavobacteriia</taxon>
        <taxon>Flavobacteriales</taxon>
        <taxon>Flavobacteriaceae</taxon>
        <taxon>Flavobacterium</taxon>
    </lineage>
</organism>
<proteinExistence type="predicted"/>
<dbReference type="EMBL" id="JAOZEV010000015">
    <property type="protein sequence ID" value="MCV9933908.1"/>
    <property type="molecule type" value="Genomic_DNA"/>
</dbReference>
<name>A0A9X3HN35_9FLAO</name>
<keyword evidence="2" id="KW-1185">Reference proteome</keyword>
<accession>A0A9X3HN35</accession>
<comment type="caution">
    <text evidence="1">The sequence shown here is derived from an EMBL/GenBank/DDBJ whole genome shotgun (WGS) entry which is preliminary data.</text>
</comment>
<protein>
    <submittedName>
        <fullName evidence="1">Uncharacterized protein</fullName>
    </submittedName>
</protein>
<dbReference type="RefSeq" id="WP_264288108.1">
    <property type="nucleotide sequence ID" value="NZ_JAOZEV010000015.1"/>
</dbReference>
<evidence type="ECO:0000313" key="1">
    <source>
        <dbReference type="EMBL" id="MCV9933908.1"/>
    </source>
</evidence>
<evidence type="ECO:0000313" key="2">
    <source>
        <dbReference type="Proteomes" id="UP001151133"/>
    </source>
</evidence>
<reference evidence="1" key="1">
    <citation type="submission" date="2022-10" db="EMBL/GenBank/DDBJ databases">
        <title>Two novel species of Flavobacterium.</title>
        <authorList>
            <person name="Liu Q."/>
            <person name="Xin Y.-H."/>
        </authorList>
    </citation>
    <scope>NUCLEOTIDE SEQUENCE</scope>
    <source>
        <strain evidence="1">LS1R47</strain>
    </source>
</reference>
<dbReference type="Proteomes" id="UP001151133">
    <property type="component" value="Unassembled WGS sequence"/>
</dbReference>